<protein>
    <submittedName>
        <fullName evidence="2">Uncharacterized protein</fullName>
    </submittedName>
</protein>
<comment type="caution">
    <text evidence="2">The sequence shown here is derived from an EMBL/GenBank/DDBJ whole genome shotgun (WGS) entry which is preliminary data.</text>
</comment>
<evidence type="ECO:0000313" key="3">
    <source>
        <dbReference type="Proteomes" id="UP000230390"/>
    </source>
</evidence>
<organism evidence="2 3">
    <name type="scientific">Massilia eurypsychrophila</name>
    <dbReference type="NCBI Taxonomy" id="1485217"/>
    <lineage>
        <taxon>Bacteria</taxon>
        <taxon>Pseudomonadati</taxon>
        <taxon>Pseudomonadota</taxon>
        <taxon>Betaproteobacteria</taxon>
        <taxon>Burkholderiales</taxon>
        <taxon>Oxalobacteraceae</taxon>
        <taxon>Telluria group</taxon>
        <taxon>Massilia</taxon>
    </lineage>
</organism>
<keyword evidence="3" id="KW-1185">Reference proteome</keyword>
<evidence type="ECO:0000256" key="1">
    <source>
        <dbReference type="SAM" id="MobiDB-lite"/>
    </source>
</evidence>
<name>A0A2G8TL52_9BURK</name>
<dbReference type="Proteomes" id="UP000230390">
    <property type="component" value="Unassembled WGS sequence"/>
</dbReference>
<evidence type="ECO:0000313" key="2">
    <source>
        <dbReference type="EMBL" id="PIL46777.1"/>
    </source>
</evidence>
<accession>A0A2G8TL52</accession>
<gene>
    <name evidence="2" type="ORF">CR105_01080</name>
</gene>
<reference evidence="2 3" key="1">
    <citation type="submission" date="2017-10" db="EMBL/GenBank/DDBJ databases">
        <title>Massilia psychrophilum sp. nov., a novel purple-pigmented bacterium isolated from Tianshan glacier, Xinjiang Municipality, China.</title>
        <authorList>
            <person name="Wang H."/>
        </authorList>
    </citation>
    <scope>NUCLEOTIDE SEQUENCE [LARGE SCALE GENOMIC DNA]</scope>
    <source>
        <strain evidence="2 3">JCM 30074</strain>
    </source>
</reference>
<dbReference type="AlphaFoldDB" id="A0A2G8TL52"/>
<dbReference type="OrthoDB" id="8703226at2"/>
<feature type="region of interest" description="Disordered" evidence="1">
    <location>
        <begin position="1"/>
        <end position="32"/>
    </location>
</feature>
<proteinExistence type="predicted"/>
<dbReference type="EMBL" id="PDOC01000001">
    <property type="protein sequence ID" value="PIL46777.1"/>
    <property type="molecule type" value="Genomic_DNA"/>
</dbReference>
<sequence>MEPPAPSAPRFDPEAARQMARQLANAPDPAREGMAVAQLPKKELETETRAARAISKAKRRDCKDGIPGGLLAPFILLLDKKDSGCKW</sequence>